<keyword evidence="2" id="KW-1185">Reference proteome</keyword>
<dbReference type="Pfam" id="PF13830">
    <property type="entry name" value="DUF4192"/>
    <property type="match status" value="1"/>
</dbReference>
<gene>
    <name evidence="1" type="ORF">HNR19_001755</name>
</gene>
<accession>A0A853C1N0</accession>
<dbReference type="Proteomes" id="UP000530424">
    <property type="component" value="Unassembled WGS sequence"/>
</dbReference>
<evidence type="ECO:0008006" key="3">
    <source>
        <dbReference type="Google" id="ProtNLM"/>
    </source>
</evidence>
<organism evidence="1 2">
    <name type="scientific">Nocardioides thalensis</name>
    <dbReference type="NCBI Taxonomy" id="1914755"/>
    <lineage>
        <taxon>Bacteria</taxon>
        <taxon>Bacillati</taxon>
        <taxon>Actinomycetota</taxon>
        <taxon>Actinomycetes</taxon>
        <taxon>Propionibacteriales</taxon>
        <taxon>Nocardioidaceae</taxon>
        <taxon>Nocardioides</taxon>
    </lineage>
</organism>
<sequence>MEPTPDLTPRPIPQSRYTARSTEDLLAVAPVVLGFHPADSVVMLTFGLDRPFHARIDLPPLPRDLAERRKVLEELSASLLDPVRRHRPSSVVLLFYSADARAAAAAWRRLRRECSDLGVRVVEAVRSDAGRYYPLLRGPRRLREVGVPVDLESHPFAVQAVVDGTVVHGSREEMVATVAPDPGRQQRVADVLARSLGHRPRPRTDRELRLLGRAVIEVVGAHVAARTVPDDVEAAWLLWAIGSVRARDAAWSLMTRDDAREHVSFWTDVARRAPRPFAAPPTALLGWAAWLSGDGALAWAALDRCAEVDASYSLADLLRQVVEQAIDPATLTCPIEWDAGLGDAG</sequence>
<proteinExistence type="predicted"/>
<dbReference type="EMBL" id="JACCFP010000001">
    <property type="protein sequence ID" value="NYJ01057.1"/>
    <property type="molecule type" value="Genomic_DNA"/>
</dbReference>
<evidence type="ECO:0000313" key="1">
    <source>
        <dbReference type="EMBL" id="NYJ01057.1"/>
    </source>
</evidence>
<protein>
    <recommendedName>
        <fullName evidence="3">DUF4192 domain-containing protein</fullName>
    </recommendedName>
</protein>
<comment type="caution">
    <text evidence="1">The sequence shown here is derived from an EMBL/GenBank/DDBJ whole genome shotgun (WGS) entry which is preliminary data.</text>
</comment>
<dbReference type="AlphaFoldDB" id="A0A853C1N0"/>
<name>A0A853C1N0_9ACTN</name>
<dbReference type="InterPro" id="IPR025447">
    <property type="entry name" value="DUF4192"/>
</dbReference>
<dbReference type="RefSeq" id="WP_179667578.1">
    <property type="nucleotide sequence ID" value="NZ_JACCFP010000001.1"/>
</dbReference>
<reference evidence="1 2" key="1">
    <citation type="submission" date="2020-07" db="EMBL/GenBank/DDBJ databases">
        <title>Sequencing the genomes of 1000 actinobacteria strains.</title>
        <authorList>
            <person name="Klenk H.-P."/>
        </authorList>
    </citation>
    <scope>NUCLEOTIDE SEQUENCE [LARGE SCALE GENOMIC DNA]</scope>
    <source>
        <strain evidence="1 2">DSM 103833</strain>
    </source>
</reference>
<evidence type="ECO:0000313" key="2">
    <source>
        <dbReference type="Proteomes" id="UP000530424"/>
    </source>
</evidence>